<sequence length="324" mass="35788">DKRPPPCLGYEDLLTRPIQVAELGAGATAQELEQYQPDMVLLVEQESYLRDPFNQTLPHGYMAQLNSGSLWQQLEADFGQNNAMGMEFEAVLVMDFANVTEVFQRLRGVRNRLNRQGQEVLRVHLLPSQLMIGKILALLPSHLGKGGKKLKAIFCSKSKTEQQSMGKTSHDSAPVPMQVSYAAQKLARKMKGPHKRPVKRKQAPTERQELGEESSSVMRAHSRFKGWGKSQNCIRAQKVQMGQTMECKKIPVDAAALQRLNISDTTPATPGEDGSNALGPMVSSDSPSDSVDDMHEFDGAKVTLVNSTLVTAVAIDLEKRSQTF</sequence>
<accession>A0A8S9VAL0</accession>
<feature type="region of interest" description="Disordered" evidence="1">
    <location>
        <begin position="188"/>
        <end position="218"/>
    </location>
</feature>
<evidence type="ECO:0000313" key="2">
    <source>
        <dbReference type="EMBL" id="KAF4150020.1"/>
    </source>
</evidence>
<proteinExistence type="predicted"/>
<name>A0A8S9VAL0_PHYIN</name>
<comment type="caution">
    <text evidence="2">The sequence shown here is derived from an EMBL/GenBank/DDBJ whole genome shotgun (WGS) entry which is preliminary data.</text>
</comment>
<feature type="compositionally biased region" description="Basic residues" evidence="1">
    <location>
        <begin position="188"/>
        <end position="202"/>
    </location>
</feature>
<protein>
    <submittedName>
        <fullName evidence="2">Uncharacterized protein</fullName>
    </submittedName>
</protein>
<gene>
    <name evidence="2" type="ORF">GN958_ATG00813</name>
</gene>
<evidence type="ECO:0000256" key="1">
    <source>
        <dbReference type="SAM" id="MobiDB-lite"/>
    </source>
</evidence>
<dbReference type="Proteomes" id="UP000704712">
    <property type="component" value="Unassembled WGS sequence"/>
</dbReference>
<dbReference type="AlphaFoldDB" id="A0A8S9VAL0"/>
<reference evidence="2" key="1">
    <citation type="submission" date="2020-03" db="EMBL/GenBank/DDBJ databases">
        <title>Hybrid Assembly of Korean Phytophthora infestans isolates.</title>
        <authorList>
            <person name="Prokchorchik M."/>
            <person name="Lee Y."/>
            <person name="Seo J."/>
            <person name="Cho J.-H."/>
            <person name="Park Y.-E."/>
            <person name="Jang D.-C."/>
            <person name="Im J.-S."/>
            <person name="Choi J.-G."/>
            <person name="Park H.-J."/>
            <person name="Lee G.-B."/>
            <person name="Lee Y.-G."/>
            <person name="Hong S.-Y."/>
            <person name="Cho K."/>
            <person name="Sohn K.H."/>
        </authorList>
    </citation>
    <scope>NUCLEOTIDE SEQUENCE</scope>
    <source>
        <strain evidence="2">KR_2_A2</strain>
    </source>
</reference>
<evidence type="ECO:0000313" key="3">
    <source>
        <dbReference type="Proteomes" id="UP000704712"/>
    </source>
</evidence>
<organism evidence="2 3">
    <name type="scientific">Phytophthora infestans</name>
    <name type="common">Potato late blight agent</name>
    <name type="synonym">Botrytis infestans</name>
    <dbReference type="NCBI Taxonomy" id="4787"/>
    <lineage>
        <taxon>Eukaryota</taxon>
        <taxon>Sar</taxon>
        <taxon>Stramenopiles</taxon>
        <taxon>Oomycota</taxon>
        <taxon>Peronosporomycetes</taxon>
        <taxon>Peronosporales</taxon>
        <taxon>Peronosporaceae</taxon>
        <taxon>Phytophthora</taxon>
    </lineage>
</organism>
<dbReference type="EMBL" id="JAACNO010000103">
    <property type="protein sequence ID" value="KAF4150020.1"/>
    <property type="molecule type" value="Genomic_DNA"/>
</dbReference>
<feature type="compositionally biased region" description="Low complexity" evidence="1">
    <location>
        <begin position="280"/>
        <end position="289"/>
    </location>
</feature>
<feature type="non-terminal residue" evidence="2">
    <location>
        <position position="1"/>
    </location>
</feature>
<feature type="region of interest" description="Disordered" evidence="1">
    <location>
        <begin position="264"/>
        <end position="292"/>
    </location>
</feature>